<feature type="region of interest" description="Disordered" evidence="1">
    <location>
        <begin position="1"/>
        <end position="21"/>
    </location>
</feature>
<protein>
    <submittedName>
        <fullName evidence="2">Uncharacterized protein</fullName>
    </submittedName>
</protein>
<comment type="caution">
    <text evidence="2">The sequence shown here is derived from an EMBL/GenBank/DDBJ whole genome shotgun (WGS) entry which is preliminary data.</text>
</comment>
<dbReference type="Proteomes" id="UP000603912">
    <property type="component" value="Unassembled WGS sequence"/>
</dbReference>
<gene>
    <name evidence="2" type="ORF">GCM10007036_10600</name>
</gene>
<evidence type="ECO:0000313" key="2">
    <source>
        <dbReference type="EMBL" id="GGH12615.1"/>
    </source>
</evidence>
<organism evidence="2 3">
    <name type="scientific">Alsobacter metallidurans</name>
    <dbReference type="NCBI Taxonomy" id="340221"/>
    <lineage>
        <taxon>Bacteria</taxon>
        <taxon>Pseudomonadati</taxon>
        <taxon>Pseudomonadota</taxon>
        <taxon>Alphaproteobacteria</taxon>
        <taxon>Hyphomicrobiales</taxon>
        <taxon>Alsobacteraceae</taxon>
        <taxon>Alsobacter</taxon>
    </lineage>
</organism>
<evidence type="ECO:0000313" key="3">
    <source>
        <dbReference type="Proteomes" id="UP000603912"/>
    </source>
</evidence>
<keyword evidence="3" id="KW-1185">Reference proteome</keyword>
<reference evidence="2" key="2">
    <citation type="submission" date="2020-09" db="EMBL/GenBank/DDBJ databases">
        <authorList>
            <person name="Sun Q."/>
            <person name="Zhou Y."/>
        </authorList>
    </citation>
    <scope>NUCLEOTIDE SEQUENCE</scope>
    <source>
        <strain evidence="2">CGMCC 1.12214</strain>
    </source>
</reference>
<accession>A0A917I445</accession>
<dbReference type="AlphaFoldDB" id="A0A917I445"/>
<proteinExistence type="predicted"/>
<name>A0A917I445_9HYPH</name>
<reference evidence="2" key="1">
    <citation type="journal article" date="2014" name="Int. J. Syst. Evol. Microbiol.">
        <title>Complete genome sequence of Corynebacterium casei LMG S-19264T (=DSM 44701T), isolated from a smear-ripened cheese.</title>
        <authorList>
            <consortium name="US DOE Joint Genome Institute (JGI-PGF)"/>
            <person name="Walter F."/>
            <person name="Albersmeier A."/>
            <person name="Kalinowski J."/>
            <person name="Ruckert C."/>
        </authorList>
    </citation>
    <scope>NUCLEOTIDE SEQUENCE</scope>
    <source>
        <strain evidence="2">CGMCC 1.12214</strain>
    </source>
</reference>
<dbReference type="EMBL" id="BMES01000001">
    <property type="protein sequence ID" value="GGH12615.1"/>
    <property type="molecule type" value="Genomic_DNA"/>
</dbReference>
<sequence length="69" mass="7407">MPQLSANAAESDFNPLARAPARIGPETPDICQADRLFRLCSQGDLSLKLSSKRRAAGIRSPLSGKLVIE</sequence>
<evidence type="ECO:0000256" key="1">
    <source>
        <dbReference type="SAM" id="MobiDB-lite"/>
    </source>
</evidence>